<dbReference type="RefSeq" id="WP_103082145.1">
    <property type="nucleotide sequence ID" value="NZ_NIOJ01000035.1"/>
</dbReference>
<feature type="transmembrane region" description="Helical" evidence="1">
    <location>
        <begin position="6"/>
        <end position="23"/>
    </location>
</feature>
<proteinExistence type="predicted"/>
<dbReference type="OrthoDB" id="1708334at2"/>
<keyword evidence="3" id="KW-1185">Reference proteome</keyword>
<comment type="caution">
    <text evidence="2">The sequence shown here is derived from an EMBL/GenBank/DDBJ whole genome shotgun (WGS) entry which is preliminary data.</text>
</comment>
<dbReference type="AlphaFoldDB" id="A0A2K2FB82"/>
<reference evidence="2 3" key="1">
    <citation type="submission" date="2017-06" db="EMBL/GenBank/DDBJ databases">
        <title>Investigating the central metabolism of Clostridium thermosuccinogenes.</title>
        <authorList>
            <person name="Koendjbiharie J.G."/>
            <person name="van Kranenburg R."/>
        </authorList>
    </citation>
    <scope>NUCLEOTIDE SEQUENCE [LARGE SCALE GENOMIC DNA]</scope>
    <source>
        <strain evidence="2 3">DSM 5806</strain>
    </source>
</reference>
<keyword evidence="1" id="KW-0472">Membrane</keyword>
<name>A0A2K2FB82_9CLOT</name>
<evidence type="ECO:0000313" key="2">
    <source>
        <dbReference type="EMBL" id="PNT97603.1"/>
    </source>
</evidence>
<dbReference type="Pfam" id="PF08680">
    <property type="entry name" value="DUF1779"/>
    <property type="match status" value="1"/>
</dbReference>
<dbReference type="InterPro" id="IPR036209">
    <property type="entry name" value="YwmB-like_sf"/>
</dbReference>
<protein>
    <recommendedName>
        <fullName evidence="4">TATA-box binding protein</fullName>
    </recommendedName>
</protein>
<dbReference type="KEGG" id="cthd:CDO33_00190"/>
<dbReference type="InterPro" id="IPR014794">
    <property type="entry name" value="DUF1779"/>
</dbReference>
<organism evidence="2 3">
    <name type="scientific">Clostridium thermosuccinogenes</name>
    <dbReference type="NCBI Taxonomy" id="84032"/>
    <lineage>
        <taxon>Bacteria</taxon>
        <taxon>Bacillati</taxon>
        <taxon>Bacillota</taxon>
        <taxon>Clostridia</taxon>
        <taxon>Eubacteriales</taxon>
        <taxon>Clostridiaceae</taxon>
        <taxon>Clostridium</taxon>
    </lineage>
</organism>
<keyword evidence="1" id="KW-0812">Transmembrane</keyword>
<keyword evidence="1" id="KW-1133">Transmembrane helix</keyword>
<gene>
    <name evidence="2" type="ORF">CDQ84_12915</name>
</gene>
<dbReference type="SUPFAM" id="SSF143842">
    <property type="entry name" value="YwmB-like"/>
    <property type="match status" value="1"/>
</dbReference>
<sequence>MEKLRIAAFFTVLFILILSIFNLKMHYQINSTQTTLMNSYNNLGAEFVSSEIYIWGRIEENQHNISDLRAMAGDIFNKMGIRENSEFAEISDEDEGGRRFEMKGTTDDGIDACISIKTGAGRDEGSESILSVSVKNYATCSSMEEAANIIKDAFENYHIKPVINTIITGSFPGRLDKNQEDDVLRRVIKSTGAKKIEGVRDKNLLSVSAYSPFIKESVKVKGKDVNLNLAIRYNSYESKTYIWLAAPVITTEY</sequence>
<dbReference type="Gene3D" id="3.30.360.40">
    <property type="entry name" value="YwmB-like"/>
    <property type="match status" value="1"/>
</dbReference>
<dbReference type="Proteomes" id="UP000236151">
    <property type="component" value="Unassembled WGS sequence"/>
</dbReference>
<evidence type="ECO:0000313" key="3">
    <source>
        <dbReference type="Proteomes" id="UP000236151"/>
    </source>
</evidence>
<accession>A0A2K2FB82</accession>
<dbReference type="EMBL" id="NIOJ01000035">
    <property type="protein sequence ID" value="PNT97603.1"/>
    <property type="molecule type" value="Genomic_DNA"/>
</dbReference>
<evidence type="ECO:0008006" key="4">
    <source>
        <dbReference type="Google" id="ProtNLM"/>
    </source>
</evidence>
<evidence type="ECO:0000256" key="1">
    <source>
        <dbReference type="SAM" id="Phobius"/>
    </source>
</evidence>